<dbReference type="AlphaFoldDB" id="A0A6F8ZF18"/>
<keyword evidence="2" id="KW-1185">Reference proteome</keyword>
<protein>
    <submittedName>
        <fullName evidence="1">Uncharacterized protein</fullName>
    </submittedName>
</protein>
<sequence>MNWRFLELGSGKSNAPEPVCITCADAAERLTVETVDVGRGWARALGPQGPVEVDVTLVGPLAPGAVILAHGGVALAVVEEGQDHA</sequence>
<dbReference type="EMBL" id="LR778114">
    <property type="protein sequence ID" value="CAB1128589.1"/>
    <property type="molecule type" value="Genomic_DNA"/>
</dbReference>
<organism evidence="1 2">
    <name type="scientific">Candidatus Hydrogenisulfobacillus filiaventi</name>
    <dbReference type="NCBI Taxonomy" id="2707344"/>
    <lineage>
        <taxon>Bacteria</taxon>
        <taxon>Bacillati</taxon>
        <taxon>Bacillota</taxon>
        <taxon>Clostridia</taxon>
        <taxon>Eubacteriales</taxon>
        <taxon>Clostridiales Family XVII. Incertae Sedis</taxon>
        <taxon>Candidatus Hydrogenisulfobacillus</taxon>
    </lineage>
</organism>
<evidence type="ECO:0000313" key="1">
    <source>
        <dbReference type="EMBL" id="CAB1128589.1"/>
    </source>
</evidence>
<dbReference type="KEGG" id="hfv:R50_1083"/>
<reference evidence="1 2" key="1">
    <citation type="submission" date="2020-02" db="EMBL/GenBank/DDBJ databases">
        <authorList>
            <person name="Hogendoorn C."/>
        </authorList>
    </citation>
    <scope>NUCLEOTIDE SEQUENCE [LARGE SCALE GENOMIC DNA]</scope>
    <source>
        <strain evidence="1">R501</strain>
    </source>
</reference>
<accession>A0A6F8ZF18</accession>
<evidence type="ECO:0000313" key="2">
    <source>
        <dbReference type="Proteomes" id="UP000503399"/>
    </source>
</evidence>
<dbReference type="Proteomes" id="UP000503399">
    <property type="component" value="Chromosome"/>
</dbReference>
<gene>
    <name evidence="1" type="ORF">R50_1083</name>
</gene>
<proteinExistence type="predicted"/>
<name>A0A6F8ZF18_9FIRM</name>